<protein>
    <recommendedName>
        <fullName evidence="6">40S ribosomal protein S4</fullName>
    </recommendedName>
</protein>
<feature type="domain" description="RNA-binding S4" evidence="8">
    <location>
        <begin position="46"/>
        <end position="90"/>
    </location>
</feature>
<dbReference type="GO" id="GO:0005840">
    <property type="term" value="C:ribosome"/>
    <property type="evidence" value="ECO:0007669"/>
    <property type="project" value="UniProtKB-KW"/>
</dbReference>
<evidence type="ECO:0000256" key="1">
    <source>
        <dbReference type="ARBA" id="ARBA00007500"/>
    </source>
</evidence>
<keyword evidence="3 6" id="KW-0694">RNA-binding</keyword>
<dbReference type="InterPro" id="IPR014722">
    <property type="entry name" value="Rib_uL2_dom2"/>
</dbReference>
<dbReference type="InterPro" id="IPR036986">
    <property type="entry name" value="S4_RNA-bd_sf"/>
</dbReference>
<accession>A0ABQ7G9Q1</accession>
<dbReference type="InterPro" id="IPR032277">
    <property type="entry name" value="Ribosomal_eS4_C"/>
</dbReference>
<sequence>MTRGPKKRLKRLNAPKHWMLDKLGGVFAPKPSSGPHKLRECLPLLLVLRNRLKYALTYKEVVQILKQRLVKVDGKVRTDTTYPAGFMDVIQLEKTDEHFRLIYDTKGRFVVHRISRDEAPYKLCKVKRLEHGKGGVPYIVTHDARTIRYPDPEIKVNDTVLLDIETGKVKEYVKFDLGNLAMATGGHNCGRVGTIVHKEKHKGAFDMIHVEDAAGNRFVTRQNNIFIIGKGSKALVSLPKGKGIRLSILQEQAKKYASG</sequence>
<dbReference type="Gene3D" id="2.30.30.30">
    <property type="match status" value="1"/>
</dbReference>
<dbReference type="PROSITE" id="PS50889">
    <property type="entry name" value="S4"/>
    <property type="match status" value="1"/>
</dbReference>
<dbReference type="Pfam" id="PF08071">
    <property type="entry name" value="RS4NT"/>
    <property type="match status" value="1"/>
</dbReference>
<dbReference type="Pfam" id="PF00900">
    <property type="entry name" value="Ribosomal_S4e"/>
    <property type="match status" value="1"/>
</dbReference>
<dbReference type="Pfam" id="PF01479">
    <property type="entry name" value="S4"/>
    <property type="match status" value="1"/>
</dbReference>
<evidence type="ECO:0000313" key="11">
    <source>
        <dbReference type="EMBL" id="KAF5831333.1"/>
    </source>
</evidence>
<dbReference type="PANTHER" id="PTHR11581">
    <property type="entry name" value="30S/40S RIBOSOMAL PROTEIN S4"/>
    <property type="match status" value="1"/>
</dbReference>
<evidence type="ECO:0000256" key="2">
    <source>
        <dbReference type="ARBA" id="ARBA00022730"/>
    </source>
</evidence>
<evidence type="ECO:0000259" key="9">
    <source>
        <dbReference type="Pfam" id="PF08071"/>
    </source>
</evidence>
<dbReference type="InterPro" id="IPR013843">
    <property type="entry name" value="Ribosomal_eS4_N"/>
</dbReference>
<evidence type="ECO:0000259" key="7">
    <source>
        <dbReference type="Pfam" id="PF00900"/>
    </source>
</evidence>
<feature type="domain" description="Small ribosomal subunit protein eS4 C-terminal" evidence="10">
    <location>
        <begin position="212"/>
        <end position="257"/>
    </location>
</feature>
<dbReference type="Gene3D" id="2.40.50.740">
    <property type="match status" value="1"/>
</dbReference>
<feature type="domain" description="Small ribosomal subunit protein eS4 central region" evidence="7">
    <location>
        <begin position="95"/>
        <end position="169"/>
    </location>
</feature>
<feature type="domain" description="Small ribosomal subunit protein eS4 N-terminal" evidence="9">
    <location>
        <begin position="3"/>
        <end position="39"/>
    </location>
</feature>
<dbReference type="EMBL" id="MU069956">
    <property type="protein sequence ID" value="KAF5831333.1"/>
    <property type="molecule type" value="Genomic_DNA"/>
</dbReference>
<dbReference type="InterPro" id="IPR038237">
    <property type="entry name" value="Ribosomal_eS4_central_sf"/>
</dbReference>
<dbReference type="PANTHER" id="PTHR11581:SF0">
    <property type="entry name" value="SMALL RIBOSOMAL SUBUNIT PROTEIN ES4"/>
    <property type="match status" value="1"/>
</dbReference>
<keyword evidence="4 6" id="KW-0689">Ribosomal protein</keyword>
<dbReference type="InterPro" id="IPR041982">
    <property type="entry name" value="Ribosomal_eS4_KOW"/>
</dbReference>
<reference evidence="11" key="1">
    <citation type="submission" date="2017-08" db="EMBL/GenBank/DDBJ databases">
        <authorList>
            <person name="Polle J.E."/>
            <person name="Barry K."/>
            <person name="Cushman J."/>
            <person name="Schmutz J."/>
            <person name="Tran D."/>
            <person name="Hathwaick L.T."/>
            <person name="Yim W.C."/>
            <person name="Jenkins J."/>
            <person name="Mckie-Krisberg Z.M."/>
            <person name="Prochnik S."/>
            <person name="Lindquist E."/>
            <person name="Dockter R.B."/>
            <person name="Adam C."/>
            <person name="Molina H."/>
            <person name="Bunkerborg J."/>
            <person name="Jin E."/>
            <person name="Buchheim M."/>
            <person name="Magnuson J."/>
        </authorList>
    </citation>
    <scope>NUCLEOTIDE SEQUENCE</scope>
    <source>
        <strain evidence="11">CCAP 19/18</strain>
    </source>
</reference>
<evidence type="ECO:0000256" key="3">
    <source>
        <dbReference type="ARBA" id="ARBA00022884"/>
    </source>
</evidence>
<keyword evidence="5 6" id="KW-0687">Ribonucleoprotein</keyword>
<dbReference type="Proteomes" id="UP000815325">
    <property type="component" value="Unassembled WGS sequence"/>
</dbReference>
<dbReference type="CDD" id="cd00165">
    <property type="entry name" value="S4"/>
    <property type="match status" value="1"/>
</dbReference>
<keyword evidence="12" id="KW-1185">Reference proteome</keyword>
<proteinExistence type="inferred from homology"/>
<evidence type="ECO:0000259" key="10">
    <source>
        <dbReference type="Pfam" id="PF16121"/>
    </source>
</evidence>
<dbReference type="InterPro" id="IPR002942">
    <property type="entry name" value="S4_RNA-bd"/>
</dbReference>
<comment type="similarity">
    <text evidence="1 6">Belongs to the eukaryotic ribosomal protein eS4 family.</text>
</comment>
<keyword evidence="2 6" id="KW-0699">rRNA-binding</keyword>
<evidence type="ECO:0000259" key="8">
    <source>
        <dbReference type="Pfam" id="PF01479"/>
    </source>
</evidence>
<dbReference type="Gene3D" id="3.10.290.10">
    <property type="entry name" value="RNA-binding S4 domain"/>
    <property type="match status" value="1"/>
</dbReference>
<dbReference type="PIRSF" id="PIRSF002116">
    <property type="entry name" value="Ribosomal_S4"/>
    <property type="match status" value="1"/>
</dbReference>
<comment type="caution">
    <text evidence="11">The sequence shown here is derived from an EMBL/GenBank/DDBJ whole genome shotgun (WGS) entry which is preliminary data.</text>
</comment>
<dbReference type="InterPro" id="IPR013845">
    <property type="entry name" value="Ribosomal_eS4_central_region"/>
</dbReference>
<dbReference type="Pfam" id="PF16121">
    <property type="entry name" value="40S_S4_C"/>
    <property type="match status" value="1"/>
</dbReference>
<organism evidence="11 12">
    <name type="scientific">Dunaliella salina</name>
    <name type="common">Green alga</name>
    <name type="synonym">Protococcus salinus</name>
    <dbReference type="NCBI Taxonomy" id="3046"/>
    <lineage>
        <taxon>Eukaryota</taxon>
        <taxon>Viridiplantae</taxon>
        <taxon>Chlorophyta</taxon>
        <taxon>core chlorophytes</taxon>
        <taxon>Chlorophyceae</taxon>
        <taxon>CS clade</taxon>
        <taxon>Chlamydomonadales</taxon>
        <taxon>Dunaliellaceae</taxon>
        <taxon>Dunaliella</taxon>
    </lineage>
</organism>
<dbReference type="HAMAP" id="MF_00485">
    <property type="entry name" value="Ribosomal_eS4"/>
    <property type="match status" value="1"/>
</dbReference>
<evidence type="ECO:0000256" key="6">
    <source>
        <dbReference type="PIRNR" id="PIRNR002116"/>
    </source>
</evidence>
<name>A0ABQ7G9Q1_DUNSA</name>
<evidence type="ECO:0000256" key="4">
    <source>
        <dbReference type="ARBA" id="ARBA00022980"/>
    </source>
</evidence>
<evidence type="ECO:0000313" key="12">
    <source>
        <dbReference type="Proteomes" id="UP000815325"/>
    </source>
</evidence>
<evidence type="ECO:0000256" key="5">
    <source>
        <dbReference type="ARBA" id="ARBA00023274"/>
    </source>
</evidence>
<dbReference type="CDD" id="cd06087">
    <property type="entry name" value="KOW_RPS4"/>
    <property type="match status" value="1"/>
</dbReference>
<dbReference type="InterPro" id="IPR000876">
    <property type="entry name" value="Ribosomal_eS4"/>
</dbReference>
<gene>
    <name evidence="11" type="ORF">DUNSADRAFT_13272</name>
</gene>